<dbReference type="SMART" id="SM00479">
    <property type="entry name" value="EXOIII"/>
    <property type="match status" value="1"/>
</dbReference>
<sequence length="234" mass="26579">MNDYLLFVDTEASGLPINWELPYSTEGNWPSAVQISWLVYTKDGHEVKREDHYILNSDFVITPKAMEIHGINPGLLAVKGEARKDVMQLLANDLEQYQPLVIGHFVQLDYHILSADFYRAGLVNPLARLPLFCTMLATTQLRWTPMPKSLLLGDLYAFLFYKPLENQHNALTDAHAAAECFFELLKRTEISEKVIDQQQEQPAIKSLKALSAKTVPVALSVIILILIYFTTHHL</sequence>
<dbReference type="AlphaFoldDB" id="A0A917JAK3"/>
<evidence type="ECO:0000313" key="6">
    <source>
        <dbReference type="EMBL" id="GGI50174.1"/>
    </source>
</evidence>
<evidence type="ECO:0000313" key="7">
    <source>
        <dbReference type="Proteomes" id="UP000662074"/>
    </source>
</evidence>
<dbReference type="GO" id="GO:0006259">
    <property type="term" value="P:DNA metabolic process"/>
    <property type="evidence" value="ECO:0007669"/>
    <property type="project" value="UniProtKB-ARBA"/>
</dbReference>
<evidence type="ECO:0000256" key="2">
    <source>
        <dbReference type="ARBA" id="ARBA00022801"/>
    </source>
</evidence>
<dbReference type="PANTHER" id="PTHR30231">
    <property type="entry name" value="DNA POLYMERASE III SUBUNIT EPSILON"/>
    <property type="match status" value="1"/>
</dbReference>
<dbReference type="GO" id="GO:0008408">
    <property type="term" value="F:3'-5' exonuclease activity"/>
    <property type="evidence" value="ECO:0007669"/>
    <property type="project" value="TreeGrafter"/>
</dbReference>
<keyword evidence="3" id="KW-0269">Exonuclease</keyword>
<accession>A0A917JAK3</accession>
<reference evidence="6" key="2">
    <citation type="submission" date="2020-09" db="EMBL/GenBank/DDBJ databases">
        <authorList>
            <person name="Sun Q."/>
            <person name="Sedlacek I."/>
        </authorList>
    </citation>
    <scope>NUCLEOTIDE SEQUENCE</scope>
    <source>
        <strain evidence="6">CCM 8711</strain>
    </source>
</reference>
<keyword evidence="7" id="KW-1185">Reference proteome</keyword>
<protein>
    <recommendedName>
        <fullName evidence="5">Exonuclease domain-containing protein</fullName>
    </recommendedName>
</protein>
<dbReference type="Pfam" id="PF00929">
    <property type="entry name" value="RNase_T"/>
    <property type="match status" value="1"/>
</dbReference>
<keyword evidence="4" id="KW-1133">Transmembrane helix</keyword>
<proteinExistence type="predicted"/>
<dbReference type="GO" id="GO:0003676">
    <property type="term" value="F:nucleic acid binding"/>
    <property type="evidence" value="ECO:0007669"/>
    <property type="project" value="InterPro"/>
</dbReference>
<dbReference type="PANTHER" id="PTHR30231:SF4">
    <property type="entry name" value="PROTEIN NEN2"/>
    <property type="match status" value="1"/>
</dbReference>
<evidence type="ECO:0000256" key="4">
    <source>
        <dbReference type="SAM" id="Phobius"/>
    </source>
</evidence>
<dbReference type="CDD" id="cd06127">
    <property type="entry name" value="DEDDh"/>
    <property type="match status" value="1"/>
</dbReference>
<dbReference type="Proteomes" id="UP000662074">
    <property type="component" value="Unassembled WGS sequence"/>
</dbReference>
<name>A0A917JAK3_9SPHI</name>
<dbReference type="InterPro" id="IPR013520">
    <property type="entry name" value="Ribonucl_H"/>
</dbReference>
<comment type="caution">
    <text evidence="6">The sequence shown here is derived from an EMBL/GenBank/DDBJ whole genome shotgun (WGS) entry which is preliminary data.</text>
</comment>
<evidence type="ECO:0000256" key="3">
    <source>
        <dbReference type="ARBA" id="ARBA00022839"/>
    </source>
</evidence>
<feature type="domain" description="Exonuclease" evidence="5">
    <location>
        <begin position="4"/>
        <end position="190"/>
    </location>
</feature>
<gene>
    <name evidence="6" type="ORF">GCM10011425_13860</name>
</gene>
<evidence type="ECO:0000256" key="1">
    <source>
        <dbReference type="ARBA" id="ARBA00022722"/>
    </source>
</evidence>
<dbReference type="InterPro" id="IPR036397">
    <property type="entry name" value="RNaseH_sf"/>
</dbReference>
<keyword evidence="4" id="KW-0812">Transmembrane</keyword>
<evidence type="ECO:0000259" key="5">
    <source>
        <dbReference type="SMART" id="SM00479"/>
    </source>
</evidence>
<feature type="transmembrane region" description="Helical" evidence="4">
    <location>
        <begin position="214"/>
        <end position="231"/>
    </location>
</feature>
<keyword evidence="1" id="KW-0540">Nuclease</keyword>
<dbReference type="SUPFAM" id="SSF53098">
    <property type="entry name" value="Ribonuclease H-like"/>
    <property type="match status" value="1"/>
</dbReference>
<keyword evidence="4" id="KW-0472">Membrane</keyword>
<keyword evidence="2" id="KW-0378">Hydrolase</keyword>
<reference evidence="6" key="1">
    <citation type="journal article" date="2014" name="Int. J. Syst. Evol. Microbiol.">
        <title>Complete genome sequence of Corynebacterium casei LMG S-19264T (=DSM 44701T), isolated from a smear-ripened cheese.</title>
        <authorList>
            <consortium name="US DOE Joint Genome Institute (JGI-PGF)"/>
            <person name="Walter F."/>
            <person name="Albersmeier A."/>
            <person name="Kalinowski J."/>
            <person name="Ruckert C."/>
        </authorList>
    </citation>
    <scope>NUCLEOTIDE SEQUENCE</scope>
    <source>
        <strain evidence="6">CCM 8711</strain>
    </source>
</reference>
<dbReference type="RefSeq" id="WP_188415134.1">
    <property type="nucleotide sequence ID" value="NZ_BMDO01000003.1"/>
</dbReference>
<organism evidence="6 7">
    <name type="scientific">Mucilaginibacter galii</name>
    <dbReference type="NCBI Taxonomy" id="2005073"/>
    <lineage>
        <taxon>Bacteria</taxon>
        <taxon>Pseudomonadati</taxon>
        <taxon>Bacteroidota</taxon>
        <taxon>Sphingobacteriia</taxon>
        <taxon>Sphingobacteriales</taxon>
        <taxon>Sphingobacteriaceae</taxon>
        <taxon>Mucilaginibacter</taxon>
    </lineage>
</organism>
<dbReference type="EMBL" id="BMDO01000003">
    <property type="protein sequence ID" value="GGI50174.1"/>
    <property type="molecule type" value="Genomic_DNA"/>
</dbReference>
<dbReference type="InterPro" id="IPR012337">
    <property type="entry name" value="RNaseH-like_sf"/>
</dbReference>
<dbReference type="Gene3D" id="3.30.420.10">
    <property type="entry name" value="Ribonuclease H-like superfamily/Ribonuclease H"/>
    <property type="match status" value="1"/>
</dbReference>